<comment type="similarity">
    <text evidence="1">Belongs to the peptidase S49 family.</text>
</comment>
<dbReference type="RefSeq" id="WP_116390953.1">
    <property type="nucleotide sequence ID" value="NZ_QUQO01000001.1"/>
</dbReference>
<keyword evidence="4" id="KW-0720">Serine protease</keyword>
<dbReference type="InParanoid" id="A0A371RFU5"/>
<dbReference type="Gene3D" id="3.90.226.10">
    <property type="entry name" value="2-enoyl-CoA Hydratase, Chain A, domain 1"/>
    <property type="match status" value="1"/>
</dbReference>
<dbReference type="InterPro" id="IPR047272">
    <property type="entry name" value="S49_SppA_C"/>
</dbReference>
<dbReference type="GO" id="GO:0008236">
    <property type="term" value="F:serine-type peptidase activity"/>
    <property type="evidence" value="ECO:0007669"/>
    <property type="project" value="UniProtKB-KW"/>
</dbReference>
<dbReference type="OrthoDB" id="9764363at2"/>
<accession>A0A371RFU5</accession>
<dbReference type="AlphaFoldDB" id="A0A371RFU5"/>
<reference evidence="6 7" key="1">
    <citation type="submission" date="2018-08" db="EMBL/GenBank/DDBJ databases">
        <title>Parvularcula sp. SM1705, isolated from surface water of the South Sea China.</title>
        <authorList>
            <person name="Sun L."/>
        </authorList>
    </citation>
    <scope>NUCLEOTIDE SEQUENCE [LARGE SCALE GENOMIC DNA]</scope>
    <source>
        <strain evidence="6 7">SM1705</strain>
    </source>
</reference>
<dbReference type="InterPro" id="IPR002142">
    <property type="entry name" value="Peptidase_S49"/>
</dbReference>
<proteinExistence type="inferred from homology"/>
<protein>
    <submittedName>
        <fullName evidence="6">S49 family peptidase</fullName>
    </submittedName>
</protein>
<evidence type="ECO:0000259" key="5">
    <source>
        <dbReference type="Pfam" id="PF01343"/>
    </source>
</evidence>
<keyword evidence="7" id="KW-1185">Reference proteome</keyword>
<name>A0A371RFU5_9PROT</name>
<dbReference type="CDD" id="cd07023">
    <property type="entry name" value="S49_Sppa_N_C"/>
    <property type="match status" value="1"/>
</dbReference>
<keyword evidence="3" id="KW-0378">Hydrolase</keyword>
<dbReference type="Proteomes" id="UP000264589">
    <property type="component" value="Unassembled WGS sequence"/>
</dbReference>
<dbReference type="PANTHER" id="PTHR42987:SF8">
    <property type="entry name" value="PROTEINASE"/>
    <property type="match status" value="1"/>
</dbReference>
<sequence length="280" mass="30681">MFKFLWHKLPFTGDPAPIVNLLPMNGTIAPDTRTGKSLNLSGLEDSLRKAFTVGSPRAVILSINSPGGSPVQSRMILARARELAEKHKLPLITHIEDVGASGGYMLALAGDEIYADPFAIVGSIGVIAGGFGFPDALEKLGIERRVYTAGDHKGQLDPFRPESPRDVRRLEDLLEKSHKGFVGVVKERRGERLKGSDDTLFNGDFWLAEDAKELGLIDGVEDMRAMLKRRFGDRVKIRPIPADKKGMLAKLMGASLERVIGPDAILGAIERKSLWSRFGR</sequence>
<evidence type="ECO:0000313" key="6">
    <source>
        <dbReference type="EMBL" id="RFB04324.1"/>
    </source>
</evidence>
<dbReference type="Pfam" id="PF01343">
    <property type="entry name" value="Peptidase_S49"/>
    <property type="match status" value="1"/>
</dbReference>
<evidence type="ECO:0000256" key="1">
    <source>
        <dbReference type="ARBA" id="ARBA00008683"/>
    </source>
</evidence>
<dbReference type="FunCoup" id="A0A371RFU5">
    <property type="interactions" value="88"/>
</dbReference>
<keyword evidence="2" id="KW-0645">Protease</keyword>
<organism evidence="6 7">
    <name type="scientific">Parvularcula marina</name>
    <dbReference type="NCBI Taxonomy" id="2292771"/>
    <lineage>
        <taxon>Bacteria</taxon>
        <taxon>Pseudomonadati</taxon>
        <taxon>Pseudomonadota</taxon>
        <taxon>Alphaproteobacteria</taxon>
        <taxon>Parvularculales</taxon>
        <taxon>Parvularculaceae</taxon>
        <taxon>Parvularcula</taxon>
    </lineage>
</organism>
<dbReference type="InterPro" id="IPR029045">
    <property type="entry name" value="ClpP/crotonase-like_dom_sf"/>
</dbReference>
<dbReference type="GO" id="GO:0006508">
    <property type="term" value="P:proteolysis"/>
    <property type="evidence" value="ECO:0007669"/>
    <property type="project" value="UniProtKB-KW"/>
</dbReference>
<dbReference type="PANTHER" id="PTHR42987">
    <property type="entry name" value="PEPTIDASE S49"/>
    <property type="match status" value="1"/>
</dbReference>
<dbReference type="EMBL" id="QUQO01000001">
    <property type="protein sequence ID" value="RFB04324.1"/>
    <property type="molecule type" value="Genomic_DNA"/>
</dbReference>
<gene>
    <name evidence="6" type="ORF">DX908_02910</name>
</gene>
<evidence type="ECO:0000256" key="3">
    <source>
        <dbReference type="ARBA" id="ARBA00022801"/>
    </source>
</evidence>
<feature type="domain" description="Peptidase S49" evidence="5">
    <location>
        <begin position="85"/>
        <end position="228"/>
    </location>
</feature>
<comment type="caution">
    <text evidence="6">The sequence shown here is derived from an EMBL/GenBank/DDBJ whole genome shotgun (WGS) entry which is preliminary data.</text>
</comment>
<dbReference type="Gene3D" id="6.20.330.10">
    <property type="match status" value="1"/>
</dbReference>
<dbReference type="SUPFAM" id="SSF52096">
    <property type="entry name" value="ClpP/crotonase"/>
    <property type="match status" value="1"/>
</dbReference>
<evidence type="ECO:0000256" key="2">
    <source>
        <dbReference type="ARBA" id="ARBA00022670"/>
    </source>
</evidence>
<evidence type="ECO:0000256" key="4">
    <source>
        <dbReference type="ARBA" id="ARBA00022825"/>
    </source>
</evidence>
<evidence type="ECO:0000313" key="7">
    <source>
        <dbReference type="Proteomes" id="UP000264589"/>
    </source>
</evidence>